<protein>
    <submittedName>
        <fullName evidence="1">Uncharacterized protein</fullName>
    </submittedName>
</protein>
<evidence type="ECO:0000313" key="2">
    <source>
        <dbReference type="Proteomes" id="UP001374584"/>
    </source>
</evidence>
<proteinExistence type="predicted"/>
<dbReference type="EMBL" id="JAYMYR010000009">
    <property type="protein sequence ID" value="KAK7343014.1"/>
    <property type="molecule type" value="Genomic_DNA"/>
</dbReference>
<dbReference type="Proteomes" id="UP001374584">
    <property type="component" value="Unassembled WGS sequence"/>
</dbReference>
<reference evidence="1 2" key="1">
    <citation type="submission" date="2024-01" db="EMBL/GenBank/DDBJ databases">
        <title>The genomes of 5 underutilized Papilionoideae crops provide insights into root nodulation and disease resistanc.</title>
        <authorList>
            <person name="Jiang F."/>
        </authorList>
    </citation>
    <scope>NUCLEOTIDE SEQUENCE [LARGE SCALE GENOMIC DNA]</scope>
    <source>
        <strain evidence="1">JINMINGXINNONG_FW02</strain>
        <tissue evidence="1">Leaves</tissue>
    </source>
</reference>
<dbReference type="AlphaFoldDB" id="A0AAN9LYS9"/>
<evidence type="ECO:0000313" key="1">
    <source>
        <dbReference type="EMBL" id="KAK7343014.1"/>
    </source>
</evidence>
<gene>
    <name evidence="1" type="ORF">VNO80_25975</name>
</gene>
<sequence>MTLLGDHFATDHNHVTFGTSQSRITNVSPEPLKAGGARDAEYLVASLEDVQSNKAWAVNEVSVEEEYHDRL</sequence>
<organism evidence="1 2">
    <name type="scientific">Phaseolus coccineus</name>
    <name type="common">Scarlet runner bean</name>
    <name type="synonym">Phaseolus multiflorus</name>
    <dbReference type="NCBI Taxonomy" id="3886"/>
    <lineage>
        <taxon>Eukaryota</taxon>
        <taxon>Viridiplantae</taxon>
        <taxon>Streptophyta</taxon>
        <taxon>Embryophyta</taxon>
        <taxon>Tracheophyta</taxon>
        <taxon>Spermatophyta</taxon>
        <taxon>Magnoliopsida</taxon>
        <taxon>eudicotyledons</taxon>
        <taxon>Gunneridae</taxon>
        <taxon>Pentapetalae</taxon>
        <taxon>rosids</taxon>
        <taxon>fabids</taxon>
        <taxon>Fabales</taxon>
        <taxon>Fabaceae</taxon>
        <taxon>Papilionoideae</taxon>
        <taxon>50 kb inversion clade</taxon>
        <taxon>NPAAA clade</taxon>
        <taxon>indigoferoid/millettioid clade</taxon>
        <taxon>Phaseoleae</taxon>
        <taxon>Phaseolus</taxon>
    </lineage>
</organism>
<accession>A0AAN9LYS9</accession>
<keyword evidence="2" id="KW-1185">Reference proteome</keyword>
<comment type="caution">
    <text evidence="1">The sequence shown here is derived from an EMBL/GenBank/DDBJ whole genome shotgun (WGS) entry which is preliminary data.</text>
</comment>
<name>A0AAN9LYS9_PHACN</name>